<dbReference type="RefSeq" id="WP_004503746.1">
    <property type="nucleotide sequence ID" value="NZ_AHNU02000057.1"/>
</dbReference>
<dbReference type="Proteomes" id="UP000012118">
    <property type="component" value="Unassembled WGS sequence"/>
</dbReference>
<dbReference type="SUPFAM" id="SSF52540">
    <property type="entry name" value="P-loop containing nucleoside triphosphate hydrolases"/>
    <property type="match status" value="1"/>
</dbReference>
<proteinExistence type="predicted"/>
<organism evidence="1 2">
    <name type="scientific">Leptospira weilii str. UI 13098</name>
    <dbReference type="NCBI Taxonomy" id="1088542"/>
    <lineage>
        <taxon>Bacteria</taxon>
        <taxon>Pseudomonadati</taxon>
        <taxon>Spirochaetota</taxon>
        <taxon>Spirochaetia</taxon>
        <taxon>Leptospirales</taxon>
        <taxon>Leptospiraceae</taxon>
        <taxon>Leptospira</taxon>
    </lineage>
</organism>
<gene>
    <name evidence="1" type="ORF">LEP1GSC108_0343</name>
</gene>
<keyword evidence="2" id="KW-1185">Reference proteome</keyword>
<dbReference type="InterPro" id="IPR027417">
    <property type="entry name" value="P-loop_NTPase"/>
</dbReference>
<dbReference type="EMBL" id="AHNU02000057">
    <property type="protein sequence ID" value="EMN89484.1"/>
    <property type="molecule type" value="Genomic_DNA"/>
</dbReference>
<reference evidence="1 2" key="1">
    <citation type="submission" date="2013-01" db="EMBL/GenBank/DDBJ databases">
        <authorList>
            <person name="Harkins D.M."/>
            <person name="Durkin A.S."/>
            <person name="Brinkac L.M."/>
            <person name="Haft D.H."/>
            <person name="Selengut J.D."/>
            <person name="Sanka R."/>
            <person name="DePew J."/>
            <person name="Purushe J."/>
            <person name="Chanthongthip A."/>
            <person name="Lattana O."/>
            <person name="Phetsouvanh R."/>
            <person name="Newton P.N."/>
            <person name="Vinetz J.M."/>
            <person name="Sutton G.G."/>
            <person name="Nierman W.C."/>
            <person name="Fouts D.E."/>
        </authorList>
    </citation>
    <scope>NUCLEOTIDE SEQUENCE [LARGE SCALE GENOMIC DNA]</scope>
    <source>
        <strain evidence="1 2">UI 13098</strain>
    </source>
</reference>
<evidence type="ECO:0000313" key="2">
    <source>
        <dbReference type="Proteomes" id="UP000012118"/>
    </source>
</evidence>
<comment type="caution">
    <text evidence="1">The sequence shown here is derived from an EMBL/GenBank/DDBJ whole genome shotgun (WGS) entry which is preliminary data.</text>
</comment>
<accession>M6Q2H2</accession>
<protein>
    <recommendedName>
        <fullName evidence="3">Phage infection protein</fullName>
    </recommendedName>
</protein>
<evidence type="ECO:0008006" key="3">
    <source>
        <dbReference type="Google" id="ProtNLM"/>
    </source>
</evidence>
<sequence>MKKLTVELENCYGIKKLNYEFNFEKRNTYAIYSPNGVMKTSFAKTFIDLSNNQDSKDIIFPEEITKRNIKDENGQNLMPENIFVVEPYNESYRSNKVSTLLVNAQLRTQYENINISLEQKKTELINLLKPLSGLKNGIEELIIKAITKLDNDFFRAIARIKGEVLDGREPEFVNIEYKKIFSEKTDKLLQIPEIKDKLKDYILKYDELLSKSKYFKSGVFNQTNASTIAKNLKENGFFKANHTVNFISKEERSEIKTEKQLEEIIENEKKEILNNSDLLKIFNELDKKIVVNEELREFRDYLQSHIEILPELSDLEAFKEKLWISYFKSHKDSFRILIEEYETGKSQIETIIDQARSESTLWSEVIDIFNLRFSVPFKLSVGNQDQVILKSFAPVVQFEFVGSASTKVVNENDLMKVLSTGERRALYLLNIIFEVEARKTGKIKTIFVIDDIADSFDYKNKYAIIEYLKDIAGYDYFYQILLSHNYDFFRTVSSRLDMLRENKLNTDKDEAEIRIYVEHYQNNPFAHWKTKLNTDKTMLISSIPFVRNLAEFSGDEHVFGKLTSLLHFKPDTDAFLVEELENTFKRVLKDQSKLTLDDPTKKVTELIFEVADEILRNSNEKLNLEYKVALSIAIRLKAEIYMVTKIDDDSFWKGIKKNQSNELLVKFKNKFSTKYTIIQILEQVNLMTPENIHINSFMYEPILDMSNHHLQSLYKNVSTLNNI</sequence>
<evidence type="ECO:0000313" key="1">
    <source>
        <dbReference type="EMBL" id="EMN89484.1"/>
    </source>
</evidence>
<name>M6Q2H2_9LEPT</name>
<dbReference type="AlphaFoldDB" id="M6Q2H2"/>